<dbReference type="EMBL" id="CM043797">
    <property type="protein sequence ID" value="KAI4815783.1"/>
    <property type="molecule type" value="Genomic_DNA"/>
</dbReference>
<evidence type="ECO:0000313" key="2">
    <source>
        <dbReference type="Proteomes" id="UP001057452"/>
    </source>
</evidence>
<evidence type="ECO:0000313" key="1">
    <source>
        <dbReference type="EMBL" id="KAI4815783.1"/>
    </source>
</evidence>
<protein>
    <submittedName>
        <fullName evidence="1">Uncharacterized protein</fullName>
    </submittedName>
</protein>
<accession>A0ACB9WRR6</accession>
<name>A0ACB9WRR6_CHAAC</name>
<proteinExistence type="predicted"/>
<reference evidence="1" key="1">
    <citation type="submission" date="2022-05" db="EMBL/GenBank/DDBJ databases">
        <title>Chromosome-level genome of Chaenocephalus aceratus.</title>
        <authorList>
            <person name="Park H."/>
        </authorList>
    </citation>
    <scope>NUCLEOTIDE SEQUENCE</scope>
    <source>
        <strain evidence="1">KU_202001</strain>
    </source>
</reference>
<keyword evidence="2" id="KW-1185">Reference proteome</keyword>
<organism evidence="1 2">
    <name type="scientific">Chaenocephalus aceratus</name>
    <name type="common">Blackfin icefish</name>
    <name type="synonym">Chaenichthys aceratus</name>
    <dbReference type="NCBI Taxonomy" id="36190"/>
    <lineage>
        <taxon>Eukaryota</taxon>
        <taxon>Metazoa</taxon>
        <taxon>Chordata</taxon>
        <taxon>Craniata</taxon>
        <taxon>Vertebrata</taxon>
        <taxon>Euteleostomi</taxon>
        <taxon>Actinopterygii</taxon>
        <taxon>Neopterygii</taxon>
        <taxon>Teleostei</taxon>
        <taxon>Neoteleostei</taxon>
        <taxon>Acanthomorphata</taxon>
        <taxon>Eupercaria</taxon>
        <taxon>Perciformes</taxon>
        <taxon>Notothenioidei</taxon>
        <taxon>Channichthyidae</taxon>
        <taxon>Chaenocephalus</taxon>
    </lineage>
</organism>
<comment type="caution">
    <text evidence="1">The sequence shown here is derived from an EMBL/GenBank/DDBJ whole genome shotgun (WGS) entry which is preliminary data.</text>
</comment>
<sequence>MYVKWPLDREERNLYIINVTASDGLFVSQATVEVTVIDTNDNSPICNQAVYTASVPEDLPVNRVLLMVGATDADVGISSWIQYSLHGPGSQDFIMDPDTGEVKSSTTLDHEMTPYYRLVAQATDGGGRWCRAEVHLDVTDVNDNPPIFTSTHYTASVYEDTAPKALLTRIQAIDPDEAGPGRMVAYSLSESAGGSFSIDKSSGIVVLERILDREVQPAYQIVVHASDQGSPLPLSSLVNVTITVLDINDNPPVFERRDQLATVPEDVGVGTEVLRVYAASKDIGTNAEITYSIRSGNEHGKFHIHPLTGAILVAQPLDYETCRDYFLTVEARDGGTPPLSAITTVNINLTDVNDNAPMFSRELYTAVVSEDATTGESVVQLVAEDVDSQLNGAILYSIISGDRDNQFFMDPLRGVIKVNKPLDRETVPSYSLAIRALDSGIPPMSSTVIVNIDISDINDNPPTFSPANLTTVIQENKPISTSILQLSVIDQDSSHNGPPFDFRILSGNEGGEFVLEKDGTLLANQVFRRDLATEYAILIQVTDSGKPRLSSSSMLTVRVIEESLHRPVALPLEVHIVTMEDEFPGGVIGQLHATDADPYDVLTFGHAPPAQRSLFKISPRDGKIIALGGLDAGRYSLNASVSDGRFAVPVPVSVHVEQATPEMLREAVTVRFESVSPQDFVALHLKSVLKVLQQAAASQQQDKLHLLSLQPVGGTQQLDMLVAVETAAGEYYKAAYLTQKLSASRRQLEEVLRVSAILDKNCSGLECRGAQCEQTIVLDSHNLATYSTPRVSFVSPRFHRTSRCTCNDASCAVLSEQCEEQPCPADMQCVSLEATRGRFACQCPPGKLGECAGHSSLSFSGNSYIKYRLAERLQTELKLSLRIRTLQSKGIIMYTHTEPCTVLKLEEGKLWFQLACGEGEGGGGDSADMLGISGRRINDGSWHTVALELNRNFSSLALDDSYVERRRGPPFIQPLAPDRTIYFGAMVQHPNSRSLVDSQKDPRVLNGFQGCLDSVTLNNNELPLQNKRSRYAEVVGLTELKLGCILYPDACLQQPCRNGATCTSLPSGGFSCSCNPQYTGGRCEMEITACVPNPCQNGGVCKPIGNAFFCSCRRGFKGLMCEEDVNECDRSNLEGECENGGVCVNTYGSFYCNCTAGFVGQRCGLRPVVVPDMQAGHTVVGKEELIGIAVVLFVIVTLIILFIAFRKKVFQKNYSRNNLSLVQDPATAALLNKANGVQFKTLHCTPGDPLNLYSEPTVLGVGGMMCPPQVPVRPWHTRPVSKETRGPRWRRWWMGAVRSIRR</sequence>
<dbReference type="Proteomes" id="UP001057452">
    <property type="component" value="Chromosome 13"/>
</dbReference>
<gene>
    <name evidence="1" type="ORF">KUCAC02_005910</name>
</gene>